<dbReference type="InterPro" id="IPR025232">
    <property type="entry name" value="DUF4174"/>
</dbReference>
<keyword evidence="1" id="KW-0732">Signal</keyword>
<dbReference type="EMBL" id="CP042382">
    <property type="protein sequence ID" value="QEA38198.1"/>
    <property type="molecule type" value="Genomic_DNA"/>
</dbReference>
<name>A0A5B8STX5_9GAMM</name>
<protein>
    <submittedName>
        <fullName evidence="3">DUF4174 domain-containing protein</fullName>
    </submittedName>
</protein>
<evidence type="ECO:0000256" key="1">
    <source>
        <dbReference type="ARBA" id="ARBA00022729"/>
    </source>
</evidence>
<feature type="domain" description="DUF4174" evidence="2">
    <location>
        <begin position="36"/>
        <end position="147"/>
    </location>
</feature>
<dbReference type="OrthoDB" id="7362103at2"/>
<proteinExistence type="predicted"/>
<dbReference type="Pfam" id="PF13778">
    <property type="entry name" value="DUF4174"/>
    <property type="match status" value="1"/>
</dbReference>
<evidence type="ECO:0000313" key="4">
    <source>
        <dbReference type="Proteomes" id="UP000321272"/>
    </source>
</evidence>
<gene>
    <name evidence="3" type="ORF">FGL86_03325</name>
</gene>
<organism evidence="3 4">
    <name type="scientific">Pistricoccus aurantiacus</name>
    <dbReference type="NCBI Taxonomy" id="1883414"/>
    <lineage>
        <taxon>Bacteria</taxon>
        <taxon>Pseudomonadati</taxon>
        <taxon>Pseudomonadota</taxon>
        <taxon>Gammaproteobacteria</taxon>
        <taxon>Oceanospirillales</taxon>
        <taxon>Halomonadaceae</taxon>
        <taxon>Pistricoccus</taxon>
    </lineage>
</organism>
<keyword evidence="4" id="KW-1185">Reference proteome</keyword>
<dbReference type="Proteomes" id="UP000321272">
    <property type="component" value="Chromosome"/>
</dbReference>
<reference evidence="3 4" key="1">
    <citation type="submission" date="2019-06" db="EMBL/GenBank/DDBJ databases">
        <title>Genome analyses of bacteria isolated from kimchi.</title>
        <authorList>
            <person name="Lee S."/>
            <person name="Ahn S."/>
            <person name="Roh S."/>
        </authorList>
    </citation>
    <scope>NUCLEOTIDE SEQUENCE [LARGE SCALE GENOMIC DNA]</scope>
    <source>
        <strain evidence="3 4">CBA4606</strain>
    </source>
</reference>
<dbReference type="RefSeq" id="WP_147183266.1">
    <property type="nucleotide sequence ID" value="NZ_CP042382.1"/>
</dbReference>
<accession>A0A5B8STX5</accession>
<sequence>MWLRLWSILLLTGGLMGTGIAQEGGVNPAANPLITDQGKFRPLILVTPSAENADYQRMLADIQRQRASLEERRMLLYRIEDDEGWREDKPMTVPETRALLEALELDAQDPLQVVLVGLDGGKKMQLEGHVELQEIFRTIDNMPMRRAQMKHQNESPQ</sequence>
<dbReference type="AlphaFoldDB" id="A0A5B8STX5"/>
<evidence type="ECO:0000313" key="3">
    <source>
        <dbReference type="EMBL" id="QEA38198.1"/>
    </source>
</evidence>
<dbReference type="KEGG" id="paur:FGL86_03325"/>
<evidence type="ECO:0000259" key="2">
    <source>
        <dbReference type="Pfam" id="PF13778"/>
    </source>
</evidence>